<dbReference type="InterPro" id="IPR029063">
    <property type="entry name" value="SAM-dependent_MTases_sf"/>
</dbReference>
<evidence type="ECO:0000313" key="1">
    <source>
        <dbReference type="EMBL" id="MDF4026922.1"/>
    </source>
</evidence>
<gene>
    <name evidence="1" type="ORF">P3W24_18255</name>
</gene>
<dbReference type="Proteomes" id="UP001528850">
    <property type="component" value="Unassembled WGS sequence"/>
</dbReference>
<name>A0ABT6BJW7_9GAMM</name>
<accession>A0ABT6BJW7</accession>
<keyword evidence="2" id="KW-1185">Reference proteome</keyword>
<sequence>MTPDPEQVSSPADALELTFDDIYRRGLWGSHASSPYYSGVGSHKPNIVGPYVDAVRSFFSTTMRDADAVDLGCGDFNVGSQLRDLFRRMTACDIVGGLLEHNRSRFTEPGLEFVKLDIVRDKLPEGRVAFLRQVLQHLSNESIGRVIEKLRAYQYLVITEHVPFDLYFEPNMDKRDGVDIRPDHGSGVVLTAAPFLLNVRSEQRLCEIADGIGLITTMAYRLW</sequence>
<dbReference type="Gene3D" id="3.40.50.150">
    <property type="entry name" value="Vaccinia Virus protein VP39"/>
    <property type="match status" value="1"/>
</dbReference>
<dbReference type="GO" id="GO:0032259">
    <property type="term" value="P:methylation"/>
    <property type="evidence" value="ECO:0007669"/>
    <property type="project" value="UniProtKB-KW"/>
</dbReference>
<dbReference type="GO" id="GO:0008168">
    <property type="term" value="F:methyltransferase activity"/>
    <property type="evidence" value="ECO:0007669"/>
    <property type="project" value="UniProtKB-KW"/>
</dbReference>
<protein>
    <submittedName>
        <fullName evidence="1">Class I SAM-dependent methyltransferase</fullName>
    </submittedName>
</protein>
<keyword evidence="1" id="KW-0489">Methyltransferase</keyword>
<dbReference type="EMBL" id="JARJJS010000008">
    <property type="protein sequence ID" value="MDF4026922.1"/>
    <property type="molecule type" value="Genomic_DNA"/>
</dbReference>
<organism evidence="1 2">
    <name type="scientific">Luteibacter sahnii</name>
    <dbReference type="NCBI Taxonomy" id="3021977"/>
    <lineage>
        <taxon>Bacteria</taxon>
        <taxon>Pseudomonadati</taxon>
        <taxon>Pseudomonadota</taxon>
        <taxon>Gammaproteobacteria</taxon>
        <taxon>Lysobacterales</taxon>
        <taxon>Rhodanobacteraceae</taxon>
        <taxon>Luteibacter</taxon>
    </lineage>
</organism>
<keyword evidence="1" id="KW-0808">Transferase</keyword>
<proteinExistence type="predicted"/>
<dbReference type="SUPFAM" id="SSF53335">
    <property type="entry name" value="S-adenosyl-L-methionine-dependent methyltransferases"/>
    <property type="match status" value="1"/>
</dbReference>
<reference evidence="1 2" key="1">
    <citation type="journal article" date="2024" name="Curr. Microbiol.">
        <title>Luteibacter sahnii sp. nov., A Novel Yellow-Colored Xanthomonadin Pigment Producing Probiotic Bacterium from Healthy Rice Seed Microbiome.</title>
        <authorList>
            <person name="Jaiswal G."/>
            <person name="Rana R."/>
            <person name="Nayak P.K."/>
            <person name="Chouhan R."/>
            <person name="Gandhi S.G."/>
            <person name="Patel H.K."/>
            <person name="Patil P.B."/>
        </authorList>
    </citation>
    <scope>NUCLEOTIDE SEQUENCE [LARGE SCALE GENOMIC DNA]</scope>
    <source>
        <strain evidence="1 2">PPL201</strain>
    </source>
</reference>
<comment type="caution">
    <text evidence="1">The sequence shown here is derived from an EMBL/GenBank/DDBJ whole genome shotgun (WGS) entry which is preliminary data.</text>
</comment>
<evidence type="ECO:0000313" key="2">
    <source>
        <dbReference type="Proteomes" id="UP001528850"/>
    </source>
</evidence>